<dbReference type="InterPro" id="IPR006328">
    <property type="entry name" value="2-HAD"/>
</dbReference>
<dbReference type="InterPro" id="IPR023198">
    <property type="entry name" value="PGP-like_dom2"/>
</dbReference>
<dbReference type="NCBIfam" id="TIGR01493">
    <property type="entry name" value="HAD-SF-IA-v2"/>
    <property type="match status" value="1"/>
</dbReference>
<dbReference type="Pfam" id="PF00702">
    <property type="entry name" value="Hydrolase"/>
    <property type="match status" value="1"/>
</dbReference>
<dbReference type="RefSeq" id="WP_204630624.1">
    <property type="nucleotide sequence ID" value="NZ_BSOC01000007.1"/>
</dbReference>
<comment type="similarity">
    <text evidence="1 3">Belongs to the HAD-like hydrolase superfamily. S-2-haloalkanoic acid dehalogenase family.</text>
</comment>
<accession>A0ABS2KF72</accession>
<feature type="signal peptide" evidence="4">
    <location>
        <begin position="1"/>
        <end position="24"/>
    </location>
</feature>
<dbReference type="SUPFAM" id="SSF56784">
    <property type="entry name" value="HAD-like"/>
    <property type="match status" value="1"/>
</dbReference>
<evidence type="ECO:0000256" key="1">
    <source>
        <dbReference type="ARBA" id="ARBA00008106"/>
    </source>
</evidence>
<dbReference type="CDD" id="cd02588">
    <property type="entry name" value="HAD_L2-DEX"/>
    <property type="match status" value="1"/>
</dbReference>
<dbReference type="EMBL" id="JADIKF010000036">
    <property type="protein sequence ID" value="MBM7129008.1"/>
    <property type="molecule type" value="Genomic_DNA"/>
</dbReference>
<evidence type="ECO:0000256" key="4">
    <source>
        <dbReference type="SAM" id="SignalP"/>
    </source>
</evidence>
<dbReference type="InterPro" id="IPR023214">
    <property type="entry name" value="HAD_sf"/>
</dbReference>
<keyword evidence="2 3" id="KW-0378">Hydrolase</keyword>
<dbReference type="Proteomes" id="UP001430193">
    <property type="component" value="Unassembled WGS sequence"/>
</dbReference>
<dbReference type="Gene3D" id="3.40.50.1000">
    <property type="entry name" value="HAD superfamily/HAD-like"/>
    <property type="match status" value="1"/>
</dbReference>
<evidence type="ECO:0000313" key="5">
    <source>
        <dbReference type="EMBL" id="MBM7129008.1"/>
    </source>
</evidence>
<dbReference type="NCBIfam" id="TIGR01428">
    <property type="entry name" value="HAD_type_II"/>
    <property type="match status" value="1"/>
</dbReference>
<gene>
    <name evidence="5" type="ORF">ISS99_05680</name>
</gene>
<dbReference type="EC" id="3.8.1.2" evidence="3"/>
<dbReference type="PRINTS" id="PR00413">
    <property type="entry name" value="HADHALOGNASE"/>
</dbReference>
<dbReference type="InterPro" id="IPR036412">
    <property type="entry name" value="HAD-like_sf"/>
</dbReference>
<protein>
    <recommendedName>
        <fullName evidence="3">(S)-2-haloacid dehalogenase</fullName>
        <ecNumber evidence="3">3.8.1.2</ecNumber>
    </recommendedName>
    <alternativeName>
        <fullName evidence="3">2-haloalkanoic acid dehalogenase</fullName>
    </alternativeName>
    <alternativeName>
        <fullName evidence="3">Halocarboxylic acid halidohydrolase</fullName>
    </alternativeName>
    <alternativeName>
        <fullName evidence="3">L-2-haloacid dehalogenase</fullName>
    </alternativeName>
</protein>
<keyword evidence="6" id="KW-1185">Reference proteome</keyword>
<comment type="function">
    <text evidence="3">Catalyzes the hydrolytic dehalogenation of small (S)-2-haloalkanoic acids to yield the corresponding (R)-2-hydroxyalkanoic acids.</text>
</comment>
<evidence type="ECO:0000256" key="2">
    <source>
        <dbReference type="ARBA" id="ARBA00022801"/>
    </source>
</evidence>
<evidence type="ECO:0000256" key="3">
    <source>
        <dbReference type="RuleBase" id="RU368077"/>
    </source>
</evidence>
<dbReference type="InterPro" id="IPR051540">
    <property type="entry name" value="S-2-haloacid_dehalogenase"/>
</dbReference>
<reference evidence="5" key="1">
    <citation type="submission" date="2020-10" db="EMBL/GenBank/DDBJ databases">
        <title>Phylogeny of dyella-like bacteria.</title>
        <authorList>
            <person name="Fu J."/>
        </authorList>
    </citation>
    <scope>NUCLEOTIDE SEQUENCE</scope>
    <source>
        <strain evidence="5">DHON07</strain>
    </source>
</reference>
<dbReference type="PANTHER" id="PTHR43316:SF3">
    <property type="entry name" value="HALOACID DEHALOGENASE, TYPE II (AFU_ORTHOLOGUE AFUA_2G07750)-RELATED"/>
    <property type="match status" value="1"/>
</dbReference>
<dbReference type="Gene3D" id="1.10.150.240">
    <property type="entry name" value="Putative phosphatase, domain 2"/>
    <property type="match status" value="1"/>
</dbReference>
<evidence type="ECO:0000313" key="6">
    <source>
        <dbReference type="Proteomes" id="UP001430193"/>
    </source>
</evidence>
<sequence>MNRRNFITAAMATAASMAVNTSIAGTAVPRIKAIGFDGLALFDPHPVLATLSAISPGDSPAFAARWRDKVFEYTWLRTLTNSYVEFPVIADDALQFIADERKVRVTDAQRNQLKVALMSMKAWPDVAPALRQLKQQGLILAPLNDFSIPMLEASIRNSDLEGAFEKLLSTDLVKAYKPDPRAYQMATSAFGLHREETAFVAFAGWDAVGAKSFGYRTIWINRSGAPAEHLAVEPDAVASNFQAISSFVGL</sequence>
<feature type="chain" id="PRO_5046975646" description="(S)-2-haloacid dehalogenase" evidence="4">
    <location>
        <begin position="25"/>
        <end position="250"/>
    </location>
</feature>
<name>A0ABS2KF72_9GAMM</name>
<keyword evidence="4" id="KW-0732">Signal</keyword>
<proteinExistence type="inferred from homology"/>
<dbReference type="PANTHER" id="PTHR43316">
    <property type="entry name" value="HYDROLASE, HALOACID DELAHOGENASE-RELATED"/>
    <property type="match status" value="1"/>
</dbReference>
<dbReference type="InterPro" id="IPR006439">
    <property type="entry name" value="HAD-SF_hydro_IA"/>
</dbReference>
<comment type="catalytic activity">
    <reaction evidence="3">
        <text>an (S)-2-haloacid + H2O = a (2R)-2-hydroxycarboxylate + a halide anion + H(+)</text>
        <dbReference type="Rhea" id="RHEA:11192"/>
        <dbReference type="ChEBI" id="CHEBI:15377"/>
        <dbReference type="ChEBI" id="CHEBI:15378"/>
        <dbReference type="ChEBI" id="CHEBI:16042"/>
        <dbReference type="ChEBI" id="CHEBI:58314"/>
        <dbReference type="ChEBI" id="CHEBI:137405"/>
        <dbReference type="EC" id="3.8.1.2"/>
    </reaction>
</comment>
<organism evidence="5 6">
    <name type="scientific">Dyella mobilis</name>
    <dbReference type="NCBI Taxonomy" id="1849582"/>
    <lineage>
        <taxon>Bacteria</taxon>
        <taxon>Pseudomonadati</taxon>
        <taxon>Pseudomonadota</taxon>
        <taxon>Gammaproteobacteria</taxon>
        <taxon>Lysobacterales</taxon>
        <taxon>Rhodanobacteraceae</taxon>
        <taxon>Dyella</taxon>
    </lineage>
</organism>
<comment type="caution">
    <text evidence="5">The sequence shown here is derived from an EMBL/GenBank/DDBJ whole genome shotgun (WGS) entry which is preliminary data.</text>
</comment>